<sequence length="595" mass="70558">MERPRTTLARVDQDESFLFKQRSGGLNWREIQNLDLDQMIHCGDISKLSELLENITYSTIDKTDLERYPDTFIIKLLKLSQFALEVLQEEKLKLEEVNKEISQEKNIVQKSSKDLEEKIEIHTQKIKTLNRQMQHKHKTLSTYEYLLKDPATMNYMNRAINKDKAVKCQECSKAFLNHDYYLKHYERRHAVQSRPQTAPLLDVQNMKNTLEEQLAMIKMQQEKEINEFKSTIQQQLTEIKNAKTQVFETAPLQNQEFLRLSSMIETHRKELLEIRFKQRQQEDIMRRKEDEIRRLEMENQKLLRNKEKLDNKIKTTKLMDSHKYRKSPLKEDTRLSIDVNSYKKSKLRTESGETNVVNVWNELIKDNIKQEIEVDHSKDEEMEKRELFTPYSERMSPTFKDYEGPSEYVLPLESPEPHHIIQAAKVLGIDPVKETQYLYLATEFLKTPIPKAWIASKVGESTVFKHKETGEVRDTHPGIEFFKALYRNKKNKKHITFDKVKTIIKLPGMKFLTQKYVEGIFVFFKPDDQVFSTHKLMLKEKVQTALDKMKNISTQQLNKINEEREKIFSERGGEYRRANEIINSELLTIYNKLKA</sequence>
<dbReference type="OrthoDB" id="421095at2759"/>
<evidence type="ECO:0000256" key="2">
    <source>
        <dbReference type="ARBA" id="ARBA00004120"/>
    </source>
</evidence>
<dbReference type="GO" id="GO:0005814">
    <property type="term" value="C:centriole"/>
    <property type="evidence" value="ECO:0007669"/>
    <property type="project" value="UniProtKB-SubCell"/>
</dbReference>
<dbReference type="PROSITE" id="PS00028">
    <property type="entry name" value="ZINC_FINGER_C2H2_1"/>
    <property type="match status" value="1"/>
</dbReference>
<evidence type="ECO:0000256" key="1">
    <source>
        <dbReference type="ARBA" id="ARBA00004114"/>
    </source>
</evidence>
<dbReference type="PROSITE" id="PS50157">
    <property type="entry name" value="ZINC_FINGER_C2H2_2"/>
    <property type="match status" value="1"/>
</dbReference>
<comment type="subcellular location">
    <subcellularLocation>
        <location evidence="2">Cytoplasm</location>
        <location evidence="2">Cytoskeleton</location>
        <location evidence="2">Cilium basal body</location>
    </subcellularLocation>
    <subcellularLocation>
        <location evidence="1">Cytoplasm</location>
        <location evidence="1">Cytoskeleton</location>
        <location evidence="1">Microtubule organizing center</location>
        <location evidence="1">Centrosome</location>
        <location evidence="1">Centriole</location>
    </subcellularLocation>
</comment>
<dbReference type="EMBL" id="MPUH01000714">
    <property type="protein sequence ID" value="OMJ75034.1"/>
    <property type="molecule type" value="Genomic_DNA"/>
</dbReference>
<dbReference type="InterPro" id="IPR051241">
    <property type="entry name" value="DZIP_RILPL"/>
</dbReference>
<comment type="caution">
    <text evidence="10">The sequence shown here is derived from an EMBL/GenBank/DDBJ whole genome shotgun (WGS) entry which is preliminary data.</text>
</comment>
<protein>
    <recommendedName>
        <fullName evidence="9">C2H2-type domain-containing protein</fullName>
    </recommendedName>
</protein>
<feature type="coiled-coil region" evidence="8">
    <location>
        <begin position="80"/>
        <end position="132"/>
    </location>
</feature>
<accession>A0A1R2BE38</accession>
<keyword evidence="7" id="KW-0479">Metal-binding</keyword>
<keyword evidence="11" id="KW-1185">Reference proteome</keyword>
<feature type="domain" description="C2H2-type" evidence="9">
    <location>
        <begin position="166"/>
        <end position="194"/>
    </location>
</feature>
<dbReference type="GO" id="GO:0005737">
    <property type="term" value="C:cytoplasm"/>
    <property type="evidence" value="ECO:0007669"/>
    <property type="project" value="TreeGrafter"/>
</dbReference>
<name>A0A1R2BE38_9CILI</name>
<evidence type="ECO:0000256" key="4">
    <source>
        <dbReference type="ARBA" id="ARBA00023054"/>
    </source>
</evidence>
<keyword evidence="7" id="KW-0862">Zinc</keyword>
<evidence type="ECO:0000256" key="6">
    <source>
        <dbReference type="ARBA" id="ARBA00023273"/>
    </source>
</evidence>
<feature type="coiled-coil region" evidence="8">
    <location>
        <begin position="278"/>
        <end position="319"/>
    </location>
</feature>
<evidence type="ECO:0000256" key="8">
    <source>
        <dbReference type="SAM" id="Coils"/>
    </source>
</evidence>
<keyword evidence="5" id="KW-0963">Cytoplasm</keyword>
<dbReference type="GO" id="GO:0008270">
    <property type="term" value="F:zinc ion binding"/>
    <property type="evidence" value="ECO:0007669"/>
    <property type="project" value="UniProtKB-KW"/>
</dbReference>
<keyword evidence="7" id="KW-0863">Zinc-finger</keyword>
<dbReference type="Gene3D" id="3.30.1470.10">
    <property type="entry name" value="Photosystem I PsaD, reaction center subunit II"/>
    <property type="match status" value="1"/>
</dbReference>
<dbReference type="Pfam" id="PF13815">
    <property type="entry name" value="Dzip-like_N"/>
    <property type="match status" value="1"/>
</dbReference>
<dbReference type="PANTHER" id="PTHR21502">
    <property type="entry name" value="ZINC FINGER PROTEIN DZIP1"/>
    <property type="match status" value="1"/>
</dbReference>
<comment type="similarity">
    <text evidence="3">Belongs to the DZIP C2H2-type zinc-finger protein family.</text>
</comment>
<organism evidence="10 11">
    <name type="scientific">Stentor coeruleus</name>
    <dbReference type="NCBI Taxonomy" id="5963"/>
    <lineage>
        <taxon>Eukaryota</taxon>
        <taxon>Sar</taxon>
        <taxon>Alveolata</taxon>
        <taxon>Ciliophora</taxon>
        <taxon>Postciliodesmatophora</taxon>
        <taxon>Heterotrichea</taxon>
        <taxon>Heterotrichida</taxon>
        <taxon>Stentoridae</taxon>
        <taxon>Stentor</taxon>
    </lineage>
</organism>
<evidence type="ECO:0000313" key="10">
    <source>
        <dbReference type="EMBL" id="OMJ75034.1"/>
    </source>
</evidence>
<evidence type="ECO:0000313" key="11">
    <source>
        <dbReference type="Proteomes" id="UP000187209"/>
    </source>
</evidence>
<keyword evidence="4 8" id="KW-0175">Coiled coil</keyword>
<feature type="coiled-coil region" evidence="8">
    <location>
        <begin position="200"/>
        <end position="245"/>
    </location>
</feature>
<keyword evidence="6" id="KW-0966">Cell projection</keyword>
<keyword evidence="5" id="KW-0206">Cytoskeleton</keyword>
<dbReference type="Proteomes" id="UP000187209">
    <property type="component" value="Unassembled WGS sequence"/>
</dbReference>
<dbReference type="InterPro" id="IPR013087">
    <property type="entry name" value="Znf_C2H2_type"/>
</dbReference>
<dbReference type="AlphaFoldDB" id="A0A1R2BE38"/>
<dbReference type="InterPro" id="IPR032714">
    <property type="entry name" value="DZIP1_N"/>
</dbReference>
<evidence type="ECO:0000256" key="5">
    <source>
        <dbReference type="ARBA" id="ARBA00023212"/>
    </source>
</evidence>
<gene>
    <name evidence="10" type="ORF">SteCoe_25916</name>
</gene>
<evidence type="ECO:0000256" key="3">
    <source>
        <dbReference type="ARBA" id="ARBA00009131"/>
    </source>
</evidence>
<reference evidence="10 11" key="1">
    <citation type="submission" date="2016-11" db="EMBL/GenBank/DDBJ databases">
        <title>The macronuclear genome of Stentor coeruleus: a giant cell with tiny introns.</title>
        <authorList>
            <person name="Slabodnick M."/>
            <person name="Ruby J.G."/>
            <person name="Reiff S.B."/>
            <person name="Swart E.C."/>
            <person name="Gosai S."/>
            <person name="Prabakaran S."/>
            <person name="Witkowska E."/>
            <person name="Larue G.E."/>
            <person name="Fisher S."/>
            <person name="Freeman R.M."/>
            <person name="Gunawardena J."/>
            <person name="Chu W."/>
            <person name="Stover N.A."/>
            <person name="Gregory B.D."/>
            <person name="Nowacki M."/>
            <person name="Derisi J."/>
            <person name="Roy S.W."/>
            <person name="Marshall W.F."/>
            <person name="Sood P."/>
        </authorList>
    </citation>
    <scope>NUCLEOTIDE SEQUENCE [LARGE SCALE GENOMIC DNA]</scope>
    <source>
        <strain evidence="10">WM001</strain>
    </source>
</reference>
<dbReference type="PANTHER" id="PTHR21502:SF3">
    <property type="entry name" value="CILIUM ASSEMBLY PROTEIN DZIP1L"/>
    <property type="match status" value="1"/>
</dbReference>
<evidence type="ECO:0000256" key="7">
    <source>
        <dbReference type="PROSITE-ProRule" id="PRU00042"/>
    </source>
</evidence>
<proteinExistence type="inferred from homology"/>
<evidence type="ECO:0000259" key="9">
    <source>
        <dbReference type="PROSITE" id="PS50157"/>
    </source>
</evidence>